<reference evidence="1 2" key="1">
    <citation type="journal article" date="2009" name="PLoS Genet.">
        <title>Genomic analysis of the basal lineage fungus Rhizopus oryzae reveals a whole-genome duplication.</title>
        <authorList>
            <person name="Ma L.-J."/>
            <person name="Ibrahim A.S."/>
            <person name="Skory C."/>
            <person name="Grabherr M.G."/>
            <person name="Burger G."/>
            <person name="Butler M."/>
            <person name="Elias M."/>
            <person name="Idnurm A."/>
            <person name="Lang B.F."/>
            <person name="Sone T."/>
            <person name="Abe A."/>
            <person name="Calvo S.E."/>
            <person name="Corrochano L.M."/>
            <person name="Engels R."/>
            <person name="Fu J."/>
            <person name="Hansberg W."/>
            <person name="Kim J.-M."/>
            <person name="Kodira C.D."/>
            <person name="Koehrsen M.J."/>
            <person name="Liu B."/>
            <person name="Miranda-Saavedra D."/>
            <person name="O'Leary S."/>
            <person name="Ortiz-Castellanos L."/>
            <person name="Poulter R."/>
            <person name="Rodriguez-Romero J."/>
            <person name="Ruiz-Herrera J."/>
            <person name="Shen Y.-Q."/>
            <person name="Zeng Q."/>
            <person name="Galagan J."/>
            <person name="Birren B.W."/>
            <person name="Cuomo C.A."/>
            <person name="Wickes B.L."/>
        </authorList>
    </citation>
    <scope>NUCLEOTIDE SEQUENCE [LARGE SCALE GENOMIC DNA]</scope>
    <source>
        <strain evidence="2">RA 99-880 / ATCC MYA-4621 / FGSC 9543 / NRRL 43880</strain>
    </source>
</reference>
<dbReference type="VEuPathDB" id="FungiDB:RO3G_05409"/>
<keyword evidence="2" id="KW-1185">Reference proteome</keyword>
<dbReference type="Proteomes" id="UP000009138">
    <property type="component" value="Unassembled WGS sequence"/>
</dbReference>
<dbReference type="AlphaFoldDB" id="I1BWX4"/>
<accession>I1BWX4</accession>
<evidence type="ECO:0000313" key="1">
    <source>
        <dbReference type="EMBL" id="EIE80704.1"/>
    </source>
</evidence>
<proteinExistence type="predicted"/>
<sequence length="74" mass="8932">MSLKFFYERWSSKILDECETQAMNWEEGSDSSNTETPMTSTQYKRTRIMIDLDPADRHSIQKWKINLYFLIVFE</sequence>
<dbReference type="EMBL" id="CH476734">
    <property type="protein sequence ID" value="EIE80704.1"/>
    <property type="molecule type" value="Genomic_DNA"/>
</dbReference>
<organism evidence="1 2">
    <name type="scientific">Rhizopus delemar (strain RA 99-880 / ATCC MYA-4621 / FGSC 9543 / NRRL 43880)</name>
    <name type="common">Mucormycosis agent</name>
    <name type="synonym">Rhizopus arrhizus var. delemar</name>
    <dbReference type="NCBI Taxonomy" id="246409"/>
    <lineage>
        <taxon>Eukaryota</taxon>
        <taxon>Fungi</taxon>
        <taxon>Fungi incertae sedis</taxon>
        <taxon>Mucoromycota</taxon>
        <taxon>Mucoromycotina</taxon>
        <taxon>Mucoromycetes</taxon>
        <taxon>Mucorales</taxon>
        <taxon>Mucorineae</taxon>
        <taxon>Rhizopodaceae</taxon>
        <taxon>Rhizopus</taxon>
    </lineage>
</organism>
<dbReference type="InParanoid" id="I1BWX4"/>
<name>I1BWX4_RHIO9</name>
<dbReference type="OrthoDB" id="2212079at2759"/>
<gene>
    <name evidence="1" type="ORF">RO3G_05409</name>
</gene>
<dbReference type="GeneID" id="93612380"/>
<evidence type="ECO:0000313" key="2">
    <source>
        <dbReference type="Proteomes" id="UP000009138"/>
    </source>
</evidence>
<protein>
    <submittedName>
        <fullName evidence="1">Uncharacterized protein</fullName>
    </submittedName>
</protein>
<dbReference type="RefSeq" id="XP_067516100.1">
    <property type="nucleotide sequence ID" value="XM_067659999.1"/>
</dbReference>